<dbReference type="PROSITE" id="PS50928">
    <property type="entry name" value="ABC_TM1"/>
    <property type="match status" value="1"/>
</dbReference>
<keyword evidence="3" id="KW-1003">Cell membrane</keyword>
<dbReference type="InterPro" id="IPR035906">
    <property type="entry name" value="MetI-like_sf"/>
</dbReference>
<protein>
    <submittedName>
        <fullName evidence="9">ABC transporter permease</fullName>
    </submittedName>
</protein>
<feature type="transmembrane region" description="Helical" evidence="7">
    <location>
        <begin position="114"/>
        <end position="139"/>
    </location>
</feature>
<feature type="transmembrane region" description="Helical" evidence="7">
    <location>
        <begin position="291"/>
        <end position="312"/>
    </location>
</feature>
<dbReference type="Pfam" id="PF00528">
    <property type="entry name" value="BPD_transp_1"/>
    <property type="match status" value="1"/>
</dbReference>
<dbReference type="Pfam" id="PF12911">
    <property type="entry name" value="OppC_N"/>
    <property type="match status" value="1"/>
</dbReference>
<evidence type="ECO:0000259" key="8">
    <source>
        <dbReference type="PROSITE" id="PS50928"/>
    </source>
</evidence>
<accession>A0ABU4HL83</accession>
<dbReference type="InterPro" id="IPR000515">
    <property type="entry name" value="MetI-like"/>
</dbReference>
<dbReference type="Gene3D" id="1.10.3720.10">
    <property type="entry name" value="MetI-like"/>
    <property type="match status" value="1"/>
</dbReference>
<dbReference type="SUPFAM" id="SSF161098">
    <property type="entry name" value="MetI-like"/>
    <property type="match status" value="1"/>
</dbReference>
<name>A0ABU4HL83_9ACTN</name>
<proteinExistence type="inferred from homology"/>
<evidence type="ECO:0000256" key="2">
    <source>
        <dbReference type="ARBA" id="ARBA00022448"/>
    </source>
</evidence>
<keyword evidence="2 7" id="KW-0813">Transport</keyword>
<feature type="transmembrane region" description="Helical" evidence="7">
    <location>
        <begin position="244"/>
        <end position="271"/>
    </location>
</feature>
<dbReference type="EMBL" id="JAWSTH010000004">
    <property type="protein sequence ID" value="MDW5593315.1"/>
    <property type="molecule type" value="Genomic_DNA"/>
</dbReference>
<dbReference type="PANTHER" id="PTHR43386:SF1">
    <property type="entry name" value="D,D-DIPEPTIDE TRANSPORT SYSTEM PERMEASE PROTEIN DDPC-RELATED"/>
    <property type="match status" value="1"/>
</dbReference>
<feature type="transmembrane region" description="Helical" evidence="7">
    <location>
        <begin position="188"/>
        <end position="205"/>
    </location>
</feature>
<dbReference type="RefSeq" id="WP_318595575.1">
    <property type="nucleotide sequence ID" value="NZ_JAWSTH010000004.1"/>
</dbReference>
<gene>
    <name evidence="9" type="ORF">R7226_03140</name>
</gene>
<dbReference type="InterPro" id="IPR025966">
    <property type="entry name" value="OppC_N"/>
</dbReference>
<dbReference type="InterPro" id="IPR050366">
    <property type="entry name" value="BP-dependent_transpt_permease"/>
</dbReference>
<evidence type="ECO:0000313" key="9">
    <source>
        <dbReference type="EMBL" id="MDW5593315.1"/>
    </source>
</evidence>
<feature type="transmembrane region" description="Helical" evidence="7">
    <location>
        <begin position="146"/>
        <end position="168"/>
    </location>
</feature>
<sequence>MSVGAPGLLHEPPADLPLGEAAGLHARSPAQLFWIRLRRDRVALGALAVIVALVLVALLAPLVVKLVGAPPPNVRDRDALDAFGAPAGPSSEHLFGVDDFGRDVFSRTVYGARVSLFVGFAGTAIAVVMGVTLGLLAGWHRGWVDTLLSGLVDVMLAFPVLLLGLGIASACTLGDGCAGGLIEPGLRTVLLVVAVIGWTVIARVVRGQVISLREREFVDAARLAGASDRQIVVREIVPNLAGTIIVYSSLMIPQTILFEAALSFLGVGVSPSTPSWGSMISDAAPNFDTQWWYMLFPGLALLVTVMAFNLLGDGVQDALDPRTQL</sequence>
<evidence type="ECO:0000256" key="1">
    <source>
        <dbReference type="ARBA" id="ARBA00004651"/>
    </source>
</evidence>
<evidence type="ECO:0000313" key="10">
    <source>
        <dbReference type="Proteomes" id="UP001284601"/>
    </source>
</evidence>
<dbReference type="CDD" id="cd06261">
    <property type="entry name" value="TM_PBP2"/>
    <property type="match status" value="1"/>
</dbReference>
<keyword evidence="10" id="KW-1185">Reference proteome</keyword>
<comment type="subcellular location">
    <subcellularLocation>
        <location evidence="1 7">Cell membrane</location>
        <topology evidence="1 7">Multi-pass membrane protein</topology>
    </subcellularLocation>
</comment>
<comment type="caution">
    <text evidence="9">The sequence shown here is derived from an EMBL/GenBank/DDBJ whole genome shotgun (WGS) entry which is preliminary data.</text>
</comment>
<keyword evidence="5 7" id="KW-1133">Transmembrane helix</keyword>
<feature type="transmembrane region" description="Helical" evidence="7">
    <location>
        <begin position="42"/>
        <end position="64"/>
    </location>
</feature>
<keyword evidence="4 7" id="KW-0812">Transmembrane</keyword>
<keyword evidence="6 7" id="KW-0472">Membrane</keyword>
<reference evidence="10" key="1">
    <citation type="submission" date="2023-07" db="EMBL/GenBank/DDBJ databases">
        <title>Conexibacter stalactiti sp. nov., isolated from stalactites in a lava cave and emended description of the genus Conexibacter.</title>
        <authorList>
            <person name="Lee S.D."/>
        </authorList>
    </citation>
    <scope>NUCLEOTIDE SEQUENCE [LARGE SCALE GENOMIC DNA]</scope>
    <source>
        <strain evidence="10">KCTC 39840</strain>
    </source>
</reference>
<dbReference type="Proteomes" id="UP001284601">
    <property type="component" value="Unassembled WGS sequence"/>
</dbReference>
<evidence type="ECO:0000256" key="7">
    <source>
        <dbReference type="RuleBase" id="RU363032"/>
    </source>
</evidence>
<organism evidence="9 10">
    <name type="scientific">Conexibacter stalactiti</name>
    <dbReference type="NCBI Taxonomy" id="1940611"/>
    <lineage>
        <taxon>Bacteria</taxon>
        <taxon>Bacillati</taxon>
        <taxon>Actinomycetota</taxon>
        <taxon>Thermoleophilia</taxon>
        <taxon>Solirubrobacterales</taxon>
        <taxon>Conexibacteraceae</taxon>
        <taxon>Conexibacter</taxon>
    </lineage>
</organism>
<evidence type="ECO:0000256" key="5">
    <source>
        <dbReference type="ARBA" id="ARBA00022989"/>
    </source>
</evidence>
<evidence type="ECO:0000256" key="6">
    <source>
        <dbReference type="ARBA" id="ARBA00023136"/>
    </source>
</evidence>
<comment type="similarity">
    <text evidence="7">Belongs to the binding-protein-dependent transport system permease family.</text>
</comment>
<evidence type="ECO:0000256" key="3">
    <source>
        <dbReference type="ARBA" id="ARBA00022475"/>
    </source>
</evidence>
<feature type="domain" description="ABC transmembrane type-1" evidence="8">
    <location>
        <begin position="112"/>
        <end position="312"/>
    </location>
</feature>
<dbReference type="PANTHER" id="PTHR43386">
    <property type="entry name" value="OLIGOPEPTIDE TRANSPORT SYSTEM PERMEASE PROTEIN APPC"/>
    <property type="match status" value="1"/>
</dbReference>
<evidence type="ECO:0000256" key="4">
    <source>
        <dbReference type="ARBA" id="ARBA00022692"/>
    </source>
</evidence>